<dbReference type="PANTHER" id="PTHR34322:SF2">
    <property type="entry name" value="TRANSPOSASE IS200-LIKE DOMAIN-CONTAINING PROTEIN"/>
    <property type="match status" value="1"/>
</dbReference>
<evidence type="ECO:0000259" key="1">
    <source>
        <dbReference type="SMART" id="SM01321"/>
    </source>
</evidence>
<dbReference type="GO" id="GO:0006313">
    <property type="term" value="P:DNA transposition"/>
    <property type="evidence" value="ECO:0007669"/>
    <property type="project" value="InterPro"/>
</dbReference>
<evidence type="ECO:0000313" key="2">
    <source>
        <dbReference type="EMBL" id="OZU87206.1"/>
    </source>
</evidence>
<dbReference type="Proteomes" id="UP000216498">
    <property type="component" value="Unassembled WGS sequence"/>
</dbReference>
<proteinExistence type="predicted"/>
<dbReference type="Gene3D" id="3.30.70.1290">
    <property type="entry name" value="Transposase IS200-like"/>
    <property type="match status" value="1"/>
</dbReference>
<name>A0A265N785_9BACI</name>
<dbReference type="RefSeq" id="WP_094887290.1">
    <property type="nucleotide sequence ID" value="NZ_NPMS01000013.1"/>
</dbReference>
<gene>
    <name evidence="2" type="ORF">CIL03_18105</name>
</gene>
<sequence>MARKKRIWVPGSFYHIVCRGNRRDALFNDDGDFKTFLHILQQVHKKTPFELASYCLMTNHFHLLMCSKEQPISKIMSLINKRYADYYNTKNRLTGHVFEKRFFDKIIGSGHGMLEVSRYIHLNPIEAGMVGKAENYRWSSYRYYLHTTSGPVLNMEVILDCFSGSESEKRRKYWEFVTS</sequence>
<dbReference type="SUPFAM" id="SSF143422">
    <property type="entry name" value="Transposase IS200-like"/>
    <property type="match status" value="1"/>
</dbReference>
<evidence type="ECO:0000313" key="3">
    <source>
        <dbReference type="Proteomes" id="UP000216498"/>
    </source>
</evidence>
<dbReference type="NCBIfam" id="NF047646">
    <property type="entry name" value="REP_Tyr_transpos"/>
    <property type="match status" value="1"/>
</dbReference>
<reference evidence="2 3" key="1">
    <citation type="submission" date="2017-08" db="EMBL/GenBank/DDBJ databases">
        <title>Virgibacillus indicus sp. nov. and Virgibacillus profoundi sp. nov, two moderately halophilic bacteria isolated from marine sediment by using the Microfluidic Streak Plate.</title>
        <authorList>
            <person name="Xu B."/>
            <person name="Hu B."/>
            <person name="Wang J."/>
            <person name="Zhu Y."/>
            <person name="Huang L."/>
            <person name="Du W."/>
            <person name="Huang Y."/>
        </authorList>
    </citation>
    <scope>NUCLEOTIDE SEQUENCE [LARGE SCALE GENOMIC DNA]</scope>
    <source>
        <strain evidence="2 3">IO3-P2-C2</strain>
    </source>
</reference>
<accession>A0A265N785</accession>
<dbReference type="PANTHER" id="PTHR34322">
    <property type="entry name" value="TRANSPOSASE, Y1_TNP DOMAIN-CONTAINING"/>
    <property type="match status" value="1"/>
</dbReference>
<dbReference type="AlphaFoldDB" id="A0A265N785"/>
<dbReference type="OrthoDB" id="9788881at2"/>
<dbReference type="EMBL" id="NPMS01000013">
    <property type="protein sequence ID" value="OZU87206.1"/>
    <property type="molecule type" value="Genomic_DNA"/>
</dbReference>
<dbReference type="GO" id="GO:0004803">
    <property type="term" value="F:transposase activity"/>
    <property type="evidence" value="ECO:0007669"/>
    <property type="project" value="InterPro"/>
</dbReference>
<dbReference type="InterPro" id="IPR036515">
    <property type="entry name" value="Transposase_17_sf"/>
</dbReference>
<dbReference type="GO" id="GO:0003677">
    <property type="term" value="F:DNA binding"/>
    <property type="evidence" value="ECO:0007669"/>
    <property type="project" value="InterPro"/>
</dbReference>
<dbReference type="InterPro" id="IPR002686">
    <property type="entry name" value="Transposase_17"/>
</dbReference>
<dbReference type="Pfam" id="PF01797">
    <property type="entry name" value="Y1_Tnp"/>
    <property type="match status" value="1"/>
</dbReference>
<dbReference type="SMART" id="SM01321">
    <property type="entry name" value="Y1_Tnp"/>
    <property type="match status" value="1"/>
</dbReference>
<keyword evidence="3" id="KW-1185">Reference proteome</keyword>
<comment type="caution">
    <text evidence="2">The sequence shown here is derived from an EMBL/GenBank/DDBJ whole genome shotgun (WGS) entry which is preliminary data.</text>
</comment>
<feature type="domain" description="Transposase IS200-like" evidence="1">
    <location>
        <begin position="9"/>
        <end position="123"/>
    </location>
</feature>
<protein>
    <submittedName>
        <fullName evidence="2">Transposase</fullName>
    </submittedName>
</protein>
<organism evidence="2 3">
    <name type="scientific">Virgibacillus indicus</name>
    <dbReference type="NCBI Taxonomy" id="2024554"/>
    <lineage>
        <taxon>Bacteria</taxon>
        <taxon>Bacillati</taxon>
        <taxon>Bacillota</taxon>
        <taxon>Bacilli</taxon>
        <taxon>Bacillales</taxon>
        <taxon>Bacillaceae</taxon>
        <taxon>Virgibacillus</taxon>
    </lineage>
</organism>